<organism evidence="2 3">
    <name type="scientific">Penicillium atrosanguineum</name>
    <dbReference type="NCBI Taxonomy" id="1132637"/>
    <lineage>
        <taxon>Eukaryota</taxon>
        <taxon>Fungi</taxon>
        <taxon>Dikarya</taxon>
        <taxon>Ascomycota</taxon>
        <taxon>Pezizomycotina</taxon>
        <taxon>Eurotiomycetes</taxon>
        <taxon>Eurotiomycetidae</taxon>
        <taxon>Eurotiales</taxon>
        <taxon>Aspergillaceae</taxon>
        <taxon>Penicillium</taxon>
    </lineage>
</organism>
<dbReference type="EMBL" id="JAPZBO010000002">
    <property type="protein sequence ID" value="KAJ5323693.1"/>
    <property type="molecule type" value="Genomic_DNA"/>
</dbReference>
<evidence type="ECO:0000313" key="3">
    <source>
        <dbReference type="Proteomes" id="UP001147746"/>
    </source>
</evidence>
<proteinExistence type="predicted"/>
<dbReference type="AlphaFoldDB" id="A0A9W9Q4Y0"/>
<reference evidence="2" key="1">
    <citation type="submission" date="2022-12" db="EMBL/GenBank/DDBJ databases">
        <authorList>
            <person name="Petersen C."/>
        </authorList>
    </citation>
    <scope>NUCLEOTIDE SEQUENCE</scope>
    <source>
        <strain evidence="2">IBT 21472</strain>
    </source>
</reference>
<gene>
    <name evidence="2" type="ORF">N7476_002293</name>
</gene>
<keyword evidence="3" id="KW-1185">Reference proteome</keyword>
<comment type="caution">
    <text evidence="2">The sequence shown here is derived from an EMBL/GenBank/DDBJ whole genome shotgun (WGS) entry which is preliminary data.</text>
</comment>
<protein>
    <submittedName>
        <fullName evidence="2">Uncharacterized protein</fullName>
    </submittedName>
</protein>
<evidence type="ECO:0000313" key="2">
    <source>
        <dbReference type="EMBL" id="KAJ5323693.1"/>
    </source>
</evidence>
<feature type="region of interest" description="Disordered" evidence="1">
    <location>
        <begin position="1"/>
        <end position="23"/>
    </location>
</feature>
<sequence length="212" mass="24680">MSSLDAPNQLSPPWPTPVTTDLSSPWNTSDVGYFTPDDTAGDHRYIENNTTYYTNVFVNHIRSLAFYKPEPVIRANLHFCLRDKAQDWIDMELNVMEREMLRVLPLETGWIEALLKRFKPLYDVALRRYKEGQYAKEDAENRYDPVKWAHGMIRNSQAAGITSTYAQLKQIWYGIDLELQWPVNCPAKSTLVSEFMKELDDAYVEWCDGENE</sequence>
<reference evidence="2" key="2">
    <citation type="journal article" date="2023" name="IMA Fungus">
        <title>Comparative genomic study of the Penicillium genus elucidates a diverse pangenome and 15 lateral gene transfer events.</title>
        <authorList>
            <person name="Petersen C."/>
            <person name="Sorensen T."/>
            <person name="Nielsen M.R."/>
            <person name="Sondergaard T.E."/>
            <person name="Sorensen J.L."/>
            <person name="Fitzpatrick D.A."/>
            <person name="Frisvad J.C."/>
            <person name="Nielsen K.L."/>
        </authorList>
    </citation>
    <scope>NUCLEOTIDE SEQUENCE</scope>
    <source>
        <strain evidence="2">IBT 21472</strain>
    </source>
</reference>
<name>A0A9W9Q4Y0_9EURO</name>
<accession>A0A9W9Q4Y0</accession>
<dbReference type="Proteomes" id="UP001147746">
    <property type="component" value="Unassembled WGS sequence"/>
</dbReference>
<evidence type="ECO:0000256" key="1">
    <source>
        <dbReference type="SAM" id="MobiDB-lite"/>
    </source>
</evidence>